<reference evidence="4 5" key="1">
    <citation type="submission" date="2019-11" db="EMBL/GenBank/DDBJ databases">
        <authorList>
            <person name="Holert J."/>
        </authorList>
    </citation>
    <scope>NUCLEOTIDE SEQUENCE [LARGE SCALE GENOMIC DNA]</scope>
    <source>
        <strain evidence="2">BC3_2A</strain>
        <strain evidence="3">SB11_1A</strain>
    </source>
</reference>
<keyword evidence="1" id="KW-0732">Signal</keyword>
<dbReference type="EMBL" id="CACSIK010000001">
    <property type="protein sequence ID" value="CAA0085155.1"/>
    <property type="molecule type" value="Genomic_DNA"/>
</dbReference>
<accession>A0A5S9MXY2</accession>
<evidence type="ECO:0000256" key="1">
    <source>
        <dbReference type="SAM" id="SignalP"/>
    </source>
</evidence>
<gene>
    <name evidence="3" type="ORF">IHBHHGIJ_00803</name>
    <name evidence="2" type="ORF">KFEGEMFD_00347</name>
</gene>
<organism evidence="2 5">
    <name type="scientific">Zhongshania aliphaticivorans</name>
    <dbReference type="NCBI Taxonomy" id="1470434"/>
    <lineage>
        <taxon>Bacteria</taxon>
        <taxon>Pseudomonadati</taxon>
        <taxon>Pseudomonadota</taxon>
        <taxon>Gammaproteobacteria</taxon>
        <taxon>Cellvibrionales</taxon>
        <taxon>Spongiibacteraceae</taxon>
        <taxon>Zhongshania</taxon>
    </lineage>
</organism>
<feature type="signal peptide" evidence="1">
    <location>
        <begin position="1"/>
        <end position="30"/>
    </location>
</feature>
<name>A0A5S9MXY2_9GAMM</name>
<evidence type="ECO:0000313" key="2">
    <source>
        <dbReference type="EMBL" id="CAA0081060.1"/>
    </source>
</evidence>
<dbReference type="RefSeq" id="WP_159267469.1">
    <property type="nucleotide sequence ID" value="NZ_CACSIK010000001.1"/>
</dbReference>
<dbReference type="EMBL" id="CACSIM010000001">
    <property type="protein sequence ID" value="CAA0081060.1"/>
    <property type="molecule type" value="Genomic_DNA"/>
</dbReference>
<protein>
    <submittedName>
        <fullName evidence="2">Uncharacterized protein</fullName>
    </submittedName>
</protein>
<evidence type="ECO:0000313" key="4">
    <source>
        <dbReference type="Proteomes" id="UP000435877"/>
    </source>
</evidence>
<dbReference type="Proteomes" id="UP000439591">
    <property type="component" value="Unassembled WGS sequence"/>
</dbReference>
<keyword evidence="4" id="KW-1185">Reference proteome</keyword>
<dbReference type="OrthoDB" id="5739341at2"/>
<proteinExistence type="predicted"/>
<feature type="chain" id="PRO_5036150339" evidence="1">
    <location>
        <begin position="31"/>
        <end position="143"/>
    </location>
</feature>
<evidence type="ECO:0000313" key="3">
    <source>
        <dbReference type="EMBL" id="CAA0085155.1"/>
    </source>
</evidence>
<sequence>MKLKTRFTKALVTASILALPLFTAASRVNAQAEFVNFLSLTDGPLAVLYTPLGDLGILPAGIENLDAIVIAGSDILLAGDNPLDTVLGLGGPLKGQLIPIFDVLVEDPLSTVDYILEGGTIISEGLTIIPTLPLLNSPLIPEM</sequence>
<evidence type="ECO:0000313" key="5">
    <source>
        <dbReference type="Proteomes" id="UP000439591"/>
    </source>
</evidence>
<dbReference type="Proteomes" id="UP000435877">
    <property type="component" value="Unassembled WGS sequence"/>
</dbReference>
<dbReference type="AlphaFoldDB" id="A0A5S9MXY2"/>